<evidence type="ECO:0000256" key="3">
    <source>
        <dbReference type="ARBA" id="ARBA00022692"/>
    </source>
</evidence>
<proteinExistence type="inferred from homology"/>
<comment type="subcellular location">
    <subcellularLocation>
        <location evidence="1 6">Membrane</location>
        <topology evidence="1 6">Multi-pass membrane protein</topology>
    </subcellularLocation>
</comment>
<dbReference type="GO" id="GO:0009306">
    <property type="term" value="P:protein secretion"/>
    <property type="evidence" value="ECO:0007669"/>
    <property type="project" value="TreeGrafter"/>
</dbReference>
<accession>A0A165A968</accession>
<dbReference type="PANTHER" id="PTHR13019">
    <property type="entry name" value="GOLGI APPARATUS MEMBRANE PROTEIN TVP23"/>
    <property type="match status" value="1"/>
</dbReference>
<feature type="transmembrane region" description="Helical" evidence="6">
    <location>
        <begin position="147"/>
        <end position="166"/>
    </location>
</feature>
<keyword evidence="4 6" id="KW-1133">Transmembrane helix</keyword>
<keyword evidence="5 6" id="KW-0472">Membrane</keyword>
<dbReference type="Proteomes" id="UP000076858">
    <property type="component" value="Unassembled WGS sequence"/>
</dbReference>
<sequence length="216" mass="24396">MASSAANVPLIDDDTPGFGEEENPKQFRHPYVVLFHLGFRAAAILVYLFCGWFSDGFVTSFVFTVILLALDFWTVKNITGRILVGLRWWSYVDNEGKSHWVYEARKEGDVRKVHAAESRVFWMGLIVFPVAWVILFILALFRFSFRWLVLDCIALSLNGANVYGYLRCKLGKGTNLTGAVSSYANGFFRQQVMDKAVSMLTRQAQTSNVNSATNVI</sequence>
<dbReference type="GO" id="GO:0000139">
    <property type="term" value="C:Golgi membrane"/>
    <property type="evidence" value="ECO:0007669"/>
    <property type="project" value="TreeGrafter"/>
</dbReference>
<dbReference type="STRING" id="35525.A0A165A968"/>
<dbReference type="EMBL" id="LRGB01000642">
    <property type="protein sequence ID" value="KZS17325.1"/>
    <property type="molecule type" value="Genomic_DNA"/>
</dbReference>
<dbReference type="AlphaFoldDB" id="A0A165A968"/>
<evidence type="ECO:0000313" key="7">
    <source>
        <dbReference type="EMBL" id="KZS17325.1"/>
    </source>
</evidence>
<evidence type="ECO:0000313" key="8">
    <source>
        <dbReference type="Proteomes" id="UP000076858"/>
    </source>
</evidence>
<feature type="transmembrane region" description="Helical" evidence="6">
    <location>
        <begin position="56"/>
        <end position="75"/>
    </location>
</feature>
<dbReference type="PANTHER" id="PTHR13019:SF25">
    <property type="entry name" value="GOLGI APPARATUS MEMBRANE PROTEIN TVP23 HOMOLOG"/>
    <property type="match status" value="1"/>
</dbReference>
<feature type="transmembrane region" description="Helical" evidence="6">
    <location>
        <begin position="120"/>
        <end position="141"/>
    </location>
</feature>
<keyword evidence="8" id="KW-1185">Reference proteome</keyword>
<evidence type="ECO:0000256" key="2">
    <source>
        <dbReference type="ARBA" id="ARBA00005467"/>
    </source>
</evidence>
<feature type="transmembrane region" description="Helical" evidence="6">
    <location>
        <begin position="31"/>
        <end position="50"/>
    </location>
</feature>
<evidence type="ECO:0000256" key="5">
    <source>
        <dbReference type="ARBA" id="ARBA00023136"/>
    </source>
</evidence>
<comment type="similarity">
    <text evidence="2 6">Belongs to the TVP23 family.</text>
</comment>
<evidence type="ECO:0000256" key="4">
    <source>
        <dbReference type="ARBA" id="ARBA00022989"/>
    </source>
</evidence>
<reference evidence="7 8" key="1">
    <citation type="submission" date="2016-03" db="EMBL/GenBank/DDBJ databases">
        <title>EvidentialGene: Evidence-directed Construction of Genes on Genomes.</title>
        <authorList>
            <person name="Gilbert D.G."/>
            <person name="Choi J.-H."/>
            <person name="Mockaitis K."/>
            <person name="Colbourne J."/>
            <person name="Pfrender M."/>
        </authorList>
    </citation>
    <scope>NUCLEOTIDE SEQUENCE [LARGE SCALE GENOMIC DNA]</scope>
    <source>
        <strain evidence="7 8">Xinb3</strain>
        <tissue evidence="7">Complete organism</tissue>
    </source>
</reference>
<dbReference type="Pfam" id="PF05832">
    <property type="entry name" value="DUF846"/>
    <property type="match status" value="1"/>
</dbReference>
<dbReference type="OrthoDB" id="2151161at2759"/>
<dbReference type="GO" id="GO:0016192">
    <property type="term" value="P:vesicle-mediated transport"/>
    <property type="evidence" value="ECO:0007669"/>
    <property type="project" value="TreeGrafter"/>
</dbReference>
<protein>
    <recommendedName>
        <fullName evidence="6">Golgi apparatus membrane protein TVP23 homolog</fullName>
    </recommendedName>
</protein>
<evidence type="ECO:0000256" key="6">
    <source>
        <dbReference type="RuleBase" id="RU361206"/>
    </source>
</evidence>
<organism evidence="7 8">
    <name type="scientific">Daphnia magna</name>
    <dbReference type="NCBI Taxonomy" id="35525"/>
    <lineage>
        <taxon>Eukaryota</taxon>
        <taxon>Metazoa</taxon>
        <taxon>Ecdysozoa</taxon>
        <taxon>Arthropoda</taxon>
        <taxon>Crustacea</taxon>
        <taxon>Branchiopoda</taxon>
        <taxon>Diplostraca</taxon>
        <taxon>Cladocera</taxon>
        <taxon>Anomopoda</taxon>
        <taxon>Daphniidae</taxon>
        <taxon>Daphnia</taxon>
    </lineage>
</organism>
<dbReference type="InterPro" id="IPR008564">
    <property type="entry name" value="TVP23-like"/>
</dbReference>
<gene>
    <name evidence="7" type="ORF">APZ42_016945</name>
</gene>
<comment type="caution">
    <text evidence="7">The sequence shown here is derived from an EMBL/GenBank/DDBJ whole genome shotgun (WGS) entry which is preliminary data.</text>
</comment>
<keyword evidence="3 6" id="KW-0812">Transmembrane</keyword>
<evidence type="ECO:0000256" key="1">
    <source>
        <dbReference type="ARBA" id="ARBA00004141"/>
    </source>
</evidence>
<name>A0A165A968_9CRUS</name>